<evidence type="ECO:0000313" key="1">
    <source>
        <dbReference type="EMBL" id="WEK47855.1"/>
    </source>
</evidence>
<evidence type="ECO:0000313" key="2">
    <source>
        <dbReference type="Proteomes" id="UP001218362"/>
    </source>
</evidence>
<accession>A0AAJ5X8G6</accession>
<protein>
    <submittedName>
        <fullName evidence="1">Uncharacterized protein</fullName>
    </submittedName>
</protein>
<dbReference type="Proteomes" id="UP001218362">
    <property type="component" value="Chromosome"/>
</dbReference>
<reference evidence="1" key="1">
    <citation type="submission" date="2023-03" db="EMBL/GenBank/DDBJ databases">
        <title>Andean soil-derived lignocellulolytic bacterial consortium as a source of novel taxa and putative plastic-active enzymes.</title>
        <authorList>
            <person name="Diaz-Garcia L."/>
            <person name="Chuvochina M."/>
            <person name="Feuerriegel G."/>
            <person name="Bunk B."/>
            <person name="Sproer C."/>
            <person name="Streit W.R."/>
            <person name="Rodriguez L.M."/>
            <person name="Overmann J."/>
            <person name="Jimenez D.J."/>
        </authorList>
    </citation>
    <scope>NUCLEOTIDE SEQUENCE</scope>
    <source>
        <strain evidence="1">MAG 26</strain>
    </source>
</reference>
<dbReference type="AlphaFoldDB" id="A0AAJ5X8G6"/>
<proteinExistence type="predicted"/>
<name>A0AAJ5X8G6_9SPHN</name>
<dbReference type="EMBL" id="CP119316">
    <property type="protein sequence ID" value="WEK47855.1"/>
    <property type="molecule type" value="Genomic_DNA"/>
</dbReference>
<dbReference type="KEGG" id="acob:P0Y56_06060"/>
<gene>
    <name evidence="1" type="ORF">P0Y56_06060</name>
</gene>
<dbReference type="Gene3D" id="3.40.630.30">
    <property type="match status" value="1"/>
</dbReference>
<sequence length="79" mass="8726">MGLKVFVGPARSGDRAAIGRFFAKLTEDDLYFRFLCGLRKLDEERLEAMLCDTDDPGIDLLALEFTTEGKADQQGPGRG</sequence>
<organism evidence="1 2">
    <name type="scientific">Candidatus Andeanibacterium colombiense</name>
    <dbReference type="NCBI Taxonomy" id="3121345"/>
    <lineage>
        <taxon>Bacteria</taxon>
        <taxon>Pseudomonadati</taxon>
        <taxon>Pseudomonadota</taxon>
        <taxon>Alphaproteobacteria</taxon>
        <taxon>Sphingomonadales</taxon>
        <taxon>Sphingomonadaceae</taxon>
        <taxon>Candidatus Andeanibacterium</taxon>
    </lineage>
</organism>